<dbReference type="Proteomes" id="UP001177140">
    <property type="component" value="Unassembled WGS sequence"/>
</dbReference>
<feature type="region of interest" description="Disordered" evidence="1">
    <location>
        <begin position="1"/>
        <end position="28"/>
    </location>
</feature>
<organism evidence="3 4">
    <name type="scientific">Papaver nudicaule</name>
    <name type="common">Iceland poppy</name>
    <dbReference type="NCBI Taxonomy" id="74823"/>
    <lineage>
        <taxon>Eukaryota</taxon>
        <taxon>Viridiplantae</taxon>
        <taxon>Streptophyta</taxon>
        <taxon>Embryophyta</taxon>
        <taxon>Tracheophyta</taxon>
        <taxon>Spermatophyta</taxon>
        <taxon>Magnoliopsida</taxon>
        <taxon>Ranunculales</taxon>
        <taxon>Papaveraceae</taxon>
        <taxon>Papaveroideae</taxon>
        <taxon>Papaver</taxon>
    </lineage>
</organism>
<dbReference type="PANTHER" id="PTHR35481:SF1">
    <property type="entry name" value="DNA-DIRECTED RNA POLYMERASE SUBUNIT ALPHA"/>
    <property type="match status" value="1"/>
</dbReference>
<keyword evidence="4" id="KW-1185">Reference proteome</keyword>
<evidence type="ECO:0000313" key="4">
    <source>
        <dbReference type="Proteomes" id="UP001177140"/>
    </source>
</evidence>
<name>A0AA41W3B7_PAPNU</name>
<evidence type="ECO:0000256" key="1">
    <source>
        <dbReference type="SAM" id="MobiDB-lite"/>
    </source>
</evidence>
<evidence type="ECO:0000313" key="3">
    <source>
        <dbReference type="EMBL" id="MCL7052099.1"/>
    </source>
</evidence>
<gene>
    <name evidence="3" type="ORF">MKW94_006620</name>
</gene>
<dbReference type="PANTHER" id="PTHR35481">
    <property type="entry name" value="DNA-DIRECTED RNA POLYMERASE SUBUNIT ALPHA"/>
    <property type="match status" value="1"/>
</dbReference>
<sequence>MAYIPPHKRRSKDDDDNRLPPHKRHSKKSRALRVYMKCAVSDQWFIEADDDDDDQIPADSIRLEPFLGYKSAEWERGGKPFVLVCDSPRSSSSGSTQPWVSITESIWSDLLDSFANMGSAMVPHSHGYSLLKPTLVAKIGNILFHKPPDSAISSRSEAESALADVGKQFCTNLPDSHLEAIFAGAAPKIIADSHQTKEYYRVNVSDKWDPASVISIKCQIICGELKIQKIEKNQQRCFVADFSCLHKDLDLRLMLATKRDLSHLMNALKGDKLKGLRQLVDSAVLDGQVKGGLRWPLGKEHSSDGRYSVVGAWHSTVRTFKNSSLKLRFVNADRFDFCTSDGEIGKEMTLVLKGITDTFIDRVVYMESAMGRLLEALKFVWDHLLDFEQ</sequence>
<reference evidence="3" key="1">
    <citation type="submission" date="2022-03" db="EMBL/GenBank/DDBJ databases">
        <title>A functionally conserved STORR gene fusion in Papaver species that diverged 16.8 million years ago.</title>
        <authorList>
            <person name="Catania T."/>
        </authorList>
    </citation>
    <scope>NUCLEOTIDE SEQUENCE</scope>
    <source>
        <strain evidence="3">S-191538</strain>
    </source>
</reference>
<proteinExistence type="predicted"/>
<feature type="compositionally biased region" description="Basic residues" evidence="1">
    <location>
        <begin position="1"/>
        <end position="10"/>
    </location>
</feature>
<accession>A0AA41W3B7</accession>
<dbReference type="AlphaFoldDB" id="A0AA41W3B7"/>
<protein>
    <recommendedName>
        <fullName evidence="2">DUF7903 domain-containing protein</fullName>
    </recommendedName>
</protein>
<feature type="domain" description="DUF7903" evidence="2">
    <location>
        <begin position="42"/>
        <end position="383"/>
    </location>
</feature>
<comment type="caution">
    <text evidence="3">The sequence shown here is derived from an EMBL/GenBank/DDBJ whole genome shotgun (WGS) entry which is preliminary data.</text>
</comment>
<dbReference type="InterPro" id="IPR057225">
    <property type="entry name" value="DUF7903"/>
</dbReference>
<dbReference type="Pfam" id="PF25475">
    <property type="entry name" value="DUF7903"/>
    <property type="match status" value="1"/>
</dbReference>
<dbReference type="EMBL" id="JAJJMA010346151">
    <property type="protein sequence ID" value="MCL7052099.1"/>
    <property type="molecule type" value="Genomic_DNA"/>
</dbReference>
<evidence type="ECO:0000259" key="2">
    <source>
        <dbReference type="Pfam" id="PF25475"/>
    </source>
</evidence>